<feature type="region of interest" description="Disordered" evidence="2">
    <location>
        <begin position="347"/>
        <end position="374"/>
    </location>
</feature>
<dbReference type="Pfam" id="PF13193">
    <property type="entry name" value="AMP-binding_C"/>
    <property type="match status" value="1"/>
</dbReference>
<feature type="domain" description="AMP-binding enzyme C-terminal" evidence="4">
    <location>
        <begin position="423"/>
        <end position="499"/>
    </location>
</feature>
<feature type="domain" description="AMP-dependent synthetase/ligase" evidence="3">
    <location>
        <begin position="34"/>
        <end position="373"/>
    </location>
</feature>
<dbReference type="InterPro" id="IPR020845">
    <property type="entry name" value="AMP-binding_CS"/>
</dbReference>
<dbReference type="PANTHER" id="PTHR43352:SF1">
    <property type="entry name" value="ANTHRANILATE--COA LIGASE"/>
    <property type="match status" value="1"/>
</dbReference>
<evidence type="ECO:0000313" key="5">
    <source>
        <dbReference type="EMBL" id="QWB28232.1"/>
    </source>
</evidence>
<sequence length="510" mass="54114">MTSVTTLQEGLGPAEAEAPGNMAAQLAELAERRGWNGRTAFHQGHRAWTHGEVHDLAARAATVLADHGVRPGDRVLLALPDSLAWVTAFLATARLGAVAVLVNPELPAADHVFLTEDTGALLCVTGPGLEERFARRACLGADQLMALAPAAEPAPTHQVDAHAPLYIQYTSGTTGRPKGVVHTHGDPRTYHDLVGRRVLRITADDVTLSVSKLYFAYGFGNAFVFPLFSGSSAVLVDRRPTPAGIDELVARHRVTLLYSVPSAYAALVAERGHGHEGCFASVRAAVSAGEGLPDGLARQLTALLGAPVLEQIGSTEAGHAFCANGFAHDHPGTVGRPVPGFEVELRGRDGRPVPDGEEGEMWVRGPTVTPGYLNRPEETARTLVGGWLATHDRACREPDGSYRHLGRADDMEMVGGITVSPLEVEAVLRGHPAVREVAVAAVPDGRGASRLRAFVVPAAAVRDGLPDELIGLARESLAAFKVPRSVSFVPSLPRTPTGKLRRHLVRRGAW</sequence>
<dbReference type="InterPro" id="IPR045851">
    <property type="entry name" value="AMP-bd_C_sf"/>
</dbReference>
<gene>
    <name evidence="5" type="ORF">KJK29_13350</name>
</gene>
<dbReference type="InterPro" id="IPR042099">
    <property type="entry name" value="ANL_N_sf"/>
</dbReference>
<evidence type="ECO:0000256" key="1">
    <source>
        <dbReference type="ARBA" id="ARBA00022598"/>
    </source>
</evidence>
<protein>
    <submittedName>
        <fullName evidence="5">AMP-binding protein</fullName>
    </submittedName>
</protein>
<organism evidence="5 6">
    <name type="scientific">Streptomyces koelreuteriae</name>
    <dbReference type="NCBI Taxonomy" id="2838015"/>
    <lineage>
        <taxon>Bacteria</taxon>
        <taxon>Bacillati</taxon>
        <taxon>Actinomycetota</taxon>
        <taxon>Actinomycetes</taxon>
        <taxon>Kitasatosporales</taxon>
        <taxon>Streptomycetaceae</taxon>
        <taxon>Streptomyces</taxon>
    </lineage>
</organism>
<dbReference type="SUPFAM" id="SSF56801">
    <property type="entry name" value="Acetyl-CoA synthetase-like"/>
    <property type="match status" value="1"/>
</dbReference>
<dbReference type="InterPro" id="IPR000873">
    <property type="entry name" value="AMP-dep_synth/lig_dom"/>
</dbReference>
<keyword evidence="1" id="KW-0436">Ligase</keyword>
<dbReference type="RefSeq" id="WP_215124259.1">
    <property type="nucleotide sequence ID" value="NZ_CP075896.1"/>
</dbReference>
<evidence type="ECO:0000259" key="3">
    <source>
        <dbReference type="Pfam" id="PF00501"/>
    </source>
</evidence>
<dbReference type="EMBL" id="CP075896">
    <property type="protein sequence ID" value="QWB28232.1"/>
    <property type="molecule type" value="Genomic_DNA"/>
</dbReference>
<dbReference type="Gene3D" id="3.30.300.30">
    <property type="match status" value="1"/>
</dbReference>
<proteinExistence type="predicted"/>
<reference evidence="6" key="1">
    <citation type="submission" date="2021-05" db="EMBL/GenBank/DDBJ databases">
        <title>Direct Submission.</title>
        <authorList>
            <person name="Li K."/>
            <person name="Gao J."/>
        </authorList>
    </citation>
    <scope>NUCLEOTIDE SEQUENCE [LARGE SCALE GENOMIC DNA]</scope>
    <source>
        <strain evidence="6">MG62</strain>
    </source>
</reference>
<evidence type="ECO:0000313" key="6">
    <source>
        <dbReference type="Proteomes" id="UP000679629"/>
    </source>
</evidence>
<dbReference type="PROSITE" id="PS00455">
    <property type="entry name" value="AMP_BINDING"/>
    <property type="match status" value="1"/>
</dbReference>
<accession>A0ABX8G532</accession>
<dbReference type="Proteomes" id="UP000679629">
    <property type="component" value="Chromosome"/>
</dbReference>
<dbReference type="InterPro" id="IPR025110">
    <property type="entry name" value="AMP-bd_C"/>
</dbReference>
<keyword evidence="6" id="KW-1185">Reference proteome</keyword>
<evidence type="ECO:0000259" key="4">
    <source>
        <dbReference type="Pfam" id="PF13193"/>
    </source>
</evidence>
<dbReference type="Gene3D" id="3.40.50.12780">
    <property type="entry name" value="N-terminal domain of ligase-like"/>
    <property type="match status" value="1"/>
</dbReference>
<dbReference type="Pfam" id="PF00501">
    <property type="entry name" value="AMP-binding"/>
    <property type="match status" value="1"/>
</dbReference>
<name>A0ABX8G532_9ACTN</name>
<evidence type="ECO:0000256" key="2">
    <source>
        <dbReference type="SAM" id="MobiDB-lite"/>
    </source>
</evidence>
<dbReference type="PANTHER" id="PTHR43352">
    <property type="entry name" value="ACETYL-COA SYNTHETASE"/>
    <property type="match status" value="1"/>
</dbReference>